<dbReference type="SUPFAM" id="SSF57701">
    <property type="entry name" value="Zn2/Cys6 DNA-binding domain"/>
    <property type="match status" value="1"/>
</dbReference>
<evidence type="ECO:0000256" key="2">
    <source>
        <dbReference type="ARBA" id="ARBA00022833"/>
    </source>
</evidence>
<gene>
    <name evidence="7" type="ORF">NKR23_g1144</name>
</gene>
<dbReference type="Proteomes" id="UP001174694">
    <property type="component" value="Unassembled WGS sequence"/>
</dbReference>
<evidence type="ECO:0000256" key="3">
    <source>
        <dbReference type="ARBA" id="ARBA00023015"/>
    </source>
</evidence>
<dbReference type="InterPro" id="IPR036864">
    <property type="entry name" value="Zn2-C6_fun-type_DNA-bd_sf"/>
</dbReference>
<dbReference type="PANTHER" id="PTHR47660:SF2">
    <property type="entry name" value="TRANSCRIPTION FACTOR WITH C2H2 AND ZN(2)-CYS(6) DNA BINDING DOMAIN (EUROFUNG)"/>
    <property type="match status" value="1"/>
</dbReference>
<evidence type="ECO:0000256" key="1">
    <source>
        <dbReference type="ARBA" id="ARBA00022723"/>
    </source>
</evidence>
<keyword evidence="3" id="KW-0805">Transcription regulation</keyword>
<accession>A0AA38RTA3</accession>
<keyword evidence="8" id="KW-1185">Reference proteome</keyword>
<sequence length="411" mass="45609">MAGSRKLKACIPCTKSKRKCGKELPECERCIERDIDCSYLPVKWRRREGGAPGATPTETTWSPVPASVQPSADLSSWSCLDLAAWDDPISLNIPEISLQTPCSDTIGDSLDWSRSGWFLGPGTWNIERNYRPAPPFPPSVFKDFIATIQAELRQWTTTGSNGFIHSRAFCGGSLPPCLADAFTTVTTYISRTPATEDMVLDIVETRAAALLGQYQSPLAVQTLDVAAHLARVQALLVYQVIRLFDGCVRQRALAEAVNDTILQWAKDMYHATAAEGLSLQHHEQALLLADAESDDEGTGLWRAWVVAESVRRTWIVVTLMLNVYVTRQQGWAECNGGVMFTTRKGLWDASSASSWLEQAQEVDPLFVPSLKVDELFVKERACDVDEFALKLLPLLSSADKVETWVRRTRQA</sequence>
<dbReference type="PRINTS" id="PR00755">
    <property type="entry name" value="AFLATOXINBRP"/>
</dbReference>
<comment type="caution">
    <text evidence="7">The sequence shown here is derived from an EMBL/GenBank/DDBJ whole genome shotgun (WGS) entry which is preliminary data.</text>
</comment>
<dbReference type="AlphaFoldDB" id="A0AA38RTA3"/>
<dbReference type="GO" id="GO:0000981">
    <property type="term" value="F:DNA-binding transcription factor activity, RNA polymerase II-specific"/>
    <property type="evidence" value="ECO:0007669"/>
    <property type="project" value="InterPro"/>
</dbReference>
<evidence type="ECO:0000256" key="4">
    <source>
        <dbReference type="ARBA" id="ARBA00023163"/>
    </source>
</evidence>
<evidence type="ECO:0000313" key="7">
    <source>
        <dbReference type="EMBL" id="KAJ9156287.1"/>
    </source>
</evidence>
<reference evidence="7" key="1">
    <citation type="submission" date="2022-07" db="EMBL/GenBank/DDBJ databases">
        <title>Fungi with potential for degradation of polypropylene.</title>
        <authorList>
            <person name="Gostincar C."/>
        </authorList>
    </citation>
    <scope>NUCLEOTIDE SEQUENCE</scope>
    <source>
        <strain evidence="7">EXF-13308</strain>
    </source>
</reference>
<dbReference type="EMBL" id="JANBVO010000002">
    <property type="protein sequence ID" value="KAJ9156287.1"/>
    <property type="molecule type" value="Genomic_DNA"/>
</dbReference>
<keyword evidence="2" id="KW-0862">Zinc</keyword>
<dbReference type="Gene3D" id="4.10.240.10">
    <property type="entry name" value="Zn(2)-C6 fungal-type DNA-binding domain"/>
    <property type="match status" value="1"/>
</dbReference>
<evidence type="ECO:0000259" key="6">
    <source>
        <dbReference type="PROSITE" id="PS50048"/>
    </source>
</evidence>
<evidence type="ECO:0000256" key="5">
    <source>
        <dbReference type="ARBA" id="ARBA00023242"/>
    </source>
</evidence>
<dbReference type="PROSITE" id="PS50048">
    <property type="entry name" value="ZN2_CY6_FUNGAL_2"/>
    <property type="match status" value="1"/>
</dbReference>
<dbReference type="SMART" id="SM00066">
    <property type="entry name" value="GAL4"/>
    <property type="match status" value="1"/>
</dbReference>
<keyword evidence="1" id="KW-0479">Metal-binding</keyword>
<keyword evidence="5" id="KW-0539">Nucleus</keyword>
<evidence type="ECO:0000313" key="8">
    <source>
        <dbReference type="Proteomes" id="UP001174694"/>
    </source>
</evidence>
<name>A0AA38RTA3_9PEZI</name>
<dbReference type="PROSITE" id="PS00463">
    <property type="entry name" value="ZN2_CY6_FUNGAL_1"/>
    <property type="match status" value="1"/>
</dbReference>
<dbReference type="GO" id="GO:0008270">
    <property type="term" value="F:zinc ion binding"/>
    <property type="evidence" value="ECO:0007669"/>
    <property type="project" value="InterPro"/>
</dbReference>
<dbReference type="Pfam" id="PF00172">
    <property type="entry name" value="Zn_clus"/>
    <property type="match status" value="1"/>
</dbReference>
<dbReference type="PANTHER" id="PTHR47660">
    <property type="entry name" value="TRANSCRIPTION FACTOR WITH C2H2 AND ZN(2)-CYS(6) DNA BINDING DOMAIN (EUROFUNG)-RELATED-RELATED"/>
    <property type="match status" value="1"/>
</dbReference>
<organism evidence="7 8">
    <name type="scientific">Pleurostoma richardsiae</name>
    <dbReference type="NCBI Taxonomy" id="41990"/>
    <lineage>
        <taxon>Eukaryota</taxon>
        <taxon>Fungi</taxon>
        <taxon>Dikarya</taxon>
        <taxon>Ascomycota</taxon>
        <taxon>Pezizomycotina</taxon>
        <taxon>Sordariomycetes</taxon>
        <taxon>Sordariomycetidae</taxon>
        <taxon>Calosphaeriales</taxon>
        <taxon>Pleurostomataceae</taxon>
        <taxon>Pleurostoma</taxon>
    </lineage>
</organism>
<protein>
    <recommendedName>
        <fullName evidence="6">Zn(2)-C6 fungal-type domain-containing protein</fullName>
    </recommendedName>
</protein>
<feature type="domain" description="Zn(2)-C6 fungal-type" evidence="6">
    <location>
        <begin position="9"/>
        <end position="39"/>
    </location>
</feature>
<proteinExistence type="predicted"/>
<keyword evidence="4" id="KW-0804">Transcription</keyword>
<dbReference type="CDD" id="cd00067">
    <property type="entry name" value="GAL4"/>
    <property type="match status" value="1"/>
</dbReference>
<dbReference type="InterPro" id="IPR001138">
    <property type="entry name" value="Zn2Cys6_DnaBD"/>
</dbReference>